<keyword evidence="2" id="KW-0732">Signal</keyword>
<keyword evidence="4" id="KW-1185">Reference proteome</keyword>
<organism evidence="3 4">
    <name type="scientific">Aquatica leii</name>
    <dbReference type="NCBI Taxonomy" id="1421715"/>
    <lineage>
        <taxon>Eukaryota</taxon>
        <taxon>Metazoa</taxon>
        <taxon>Ecdysozoa</taxon>
        <taxon>Arthropoda</taxon>
        <taxon>Hexapoda</taxon>
        <taxon>Insecta</taxon>
        <taxon>Pterygota</taxon>
        <taxon>Neoptera</taxon>
        <taxon>Endopterygota</taxon>
        <taxon>Coleoptera</taxon>
        <taxon>Polyphaga</taxon>
        <taxon>Elateriformia</taxon>
        <taxon>Elateroidea</taxon>
        <taxon>Lampyridae</taxon>
        <taxon>Luciolinae</taxon>
        <taxon>Aquatica</taxon>
    </lineage>
</organism>
<dbReference type="EMBL" id="JARPUR010000005">
    <property type="protein sequence ID" value="KAK4875033.1"/>
    <property type="molecule type" value="Genomic_DNA"/>
</dbReference>
<comment type="caution">
    <text evidence="3">The sequence shown here is derived from an EMBL/GenBank/DDBJ whole genome shotgun (WGS) entry which is preliminary data.</text>
</comment>
<keyword evidence="1" id="KW-1133">Transmembrane helix</keyword>
<dbReference type="AlphaFoldDB" id="A0AAN7P448"/>
<feature type="transmembrane region" description="Helical" evidence="1">
    <location>
        <begin position="106"/>
        <end position="131"/>
    </location>
</feature>
<evidence type="ECO:0000313" key="3">
    <source>
        <dbReference type="EMBL" id="KAK4875033.1"/>
    </source>
</evidence>
<evidence type="ECO:0000256" key="1">
    <source>
        <dbReference type="SAM" id="Phobius"/>
    </source>
</evidence>
<name>A0AAN7P448_9COLE</name>
<feature type="chain" id="PRO_5042832012" evidence="2">
    <location>
        <begin position="20"/>
        <end position="170"/>
    </location>
</feature>
<gene>
    <name evidence="3" type="ORF">RN001_011455</name>
</gene>
<feature type="signal peptide" evidence="2">
    <location>
        <begin position="1"/>
        <end position="19"/>
    </location>
</feature>
<sequence length="170" mass="18893">MFVITVFVFFNIIIQCVVSQSSATTVRPSGSENNNGTTSVSNIIATTTSINQTVASSNQELSTAASLNKTINVTESDLKYENATSVKFPYINVYTELDGLINRLGFGGFILVTVCISVVFILLCVMCIIMCCRLFNCYRVKTTYNRRPKYSGSSSEKYVYDKLIHEPEEL</sequence>
<protein>
    <submittedName>
        <fullName evidence="3">Uncharacterized protein</fullName>
    </submittedName>
</protein>
<evidence type="ECO:0000256" key="2">
    <source>
        <dbReference type="SAM" id="SignalP"/>
    </source>
</evidence>
<reference evidence="4" key="1">
    <citation type="submission" date="2023-01" db="EMBL/GenBank/DDBJ databases">
        <title>Key to firefly adult light organ development and bioluminescence: homeobox transcription factors regulate luciferase expression and transportation to peroxisome.</title>
        <authorList>
            <person name="Fu X."/>
        </authorList>
    </citation>
    <scope>NUCLEOTIDE SEQUENCE [LARGE SCALE GENOMIC DNA]</scope>
</reference>
<dbReference type="Proteomes" id="UP001353858">
    <property type="component" value="Unassembled WGS sequence"/>
</dbReference>
<accession>A0AAN7P448</accession>
<keyword evidence="1" id="KW-0812">Transmembrane</keyword>
<keyword evidence="1" id="KW-0472">Membrane</keyword>
<evidence type="ECO:0000313" key="4">
    <source>
        <dbReference type="Proteomes" id="UP001353858"/>
    </source>
</evidence>
<proteinExistence type="predicted"/>